<accession>A0ABN9X087</accession>
<keyword evidence="2" id="KW-1185">Reference proteome</keyword>
<dbReference type="Proteomes" id="UP001189429">
    <property type="component" value="Unassembled WGS sequence"/>
</dbReference>
<sequence>MGELSASWKFVSSAFATSLLAPCARTQKKLRPRTAAVCPAAAALPACSGLRAERPKERARAARGAALPARGAERAWRGDARQAHAAAQPALSTDRHKFEIELYLFCFISITQCCGEAIEEVVGHLGHNIRNVAVPPAGAIVAAGWNARLNGATLLPIQVAQWGLVWRVGRRIALAAAGGPAAREAYINVDPFGPPPPPASVAPPAAPAAAAAKGRIVKMAEVLDQGDASETPLADDAMHTKWCHNYNALTGGEQPVPEDQPSLEQLTALALDLDKSGAVDWVEWIALALFGSAEAEQAAEPMSIAFRLLDRPVPAREVVDCGPDAPETVRDMLREWRPPARPPPEQHGGDALAEKQQDNSEFGLSHLRHVLASLEAYKML</sequence>
<evidence type="ECO:0000313" key="2">
    <source>
        <dbReference type="Proteomes" id="UP001189429"/>
    </source>
</evidence>
<evidence type="ECO:0008006" key="3">
    <source>
        <dbReference type="Google" id="ProtNLM"/>
    </source>
</evidence>
<gene>
    <name evidence="1" type="ORF">PCOR1329_LOCUS72232</name>
</gene>
<protein>
    <recommendedName>
        <fullName evidence="3">EF-hand domain-containing protein</fullName>
    </recommendedName>
</protein>
<proteinExistence type="predicted"/>
<reference evidence="1" key="1">
    <citation type="submission" date="2023-10" db="EMBL/GenBank/DDBJ databases">
        <authorList>
            <person name="Chen Y."/>
            <person name="Shah S."/>
            <person name="Dougan E. K."/>
            <person name="Thang M."/>
            <person name="Chan C."/>
        </authorList>
    </citation>
    <scope>NUCLEOTIDE SEQUENCE [LARGE SCALE GENOMIC DNA]</scope>
</reference>
<evidence type="ECO:0000313" key="1">
    <source>
        <dbReference type="EMBL" id="CAK0892611.1"/>
    </source>
</evidence>
<comment type="caution">
    <text evidence="1">The sequence shown here is derived from an EMBL/GenBank/DDBJ whole genome shotgun (WGS) entry which is preliminary data.</text>
</comment>
<name>A0ABN9X087_9DINO</name>
<dbReference type="InterPro" id="IPR018247">
    <property type="entry name" value="EF_Hand_1_Ca_BS"/>
</dbReference>
<dbReference type="EMBL" id="CAUYUJ010019638">
    <property type="protein sequence ID" value="CAK0892611.1"/>
    <property type="molecule type" value="Genomic_DNA"/>
</dbReference>
<dbReference type="PROSITE" id="PS00018">
    <property type="entry name" value="EF_HAND_1"/>
    <property type="match status" value="1"/>
</dbReference>
<organism evidence="1 2">
    <name type="scientific">Prorocentrum cordatum</name>
    <dbReference type="NCBI Taxonomy" id="2364126"/>
    <lineage>
        <taxon>Eukaryota</taxon>
        <taxon>Sar</taxon>
        <taxon>Alveolata</taxon>
        <taxon>Dinophyceae</taxon>
        <taxon>Prorocentrales</taxon>
        <taxon>Prorocentraceae</taxon>
        <taxon>Prorocentrum</taxon>
    </lineage>
</organism>